<accession>A0A165SRJ4</accession>
<evidence type="ECO:0000313" key="2">
    <source>
        <dbReference type="EMBL" id="KZT25564.1"/>
    </source>
</evidence>
<keyword evidence="1" id="KW-0732">Signal</keyword>
<dbReference type="EMBL" id="KV425571">
    <property type="protein sequence ID" value="KZT25564.1"/>
    <property type="molecule type" value="Genomic_DNA"/>
</dbReference>
<feature type="signal peptide" evidence="1">
    <location>
        <begin position="1"/>
        <end position="22"/>
    </location>
</feature>
<name>A0A165SRJ4_9AGAM</name>
<evidence type="ECO:0000313" key="3">
    <source>
        <dbReference type="Proteomes" id="UP000076761"/>
    </source>
</evidence>
<reference evidence="2 3" key="1">
    <citation type="journal article" date="2016" name="Mol. Biol. Evol.">
        <title>Comparative Genomics of Early-Diverging Mushroom-Forming Fungi Provides Insights into the Origins of Lignocellulose Decay Capabilities.</title>
        <authorList>
            <person name="Nagy L.G."/>
            <person name="Riley R."/>
            <person name="Tritt A."/>
            <person name="Adam C."/>
            <person name="Daum C."/>
            <person name="Floudas D."/>
            <person name="Sun H."/>
            <person name="Yadav J.S."/>
            <person name="Pangilinan J."/>
            <person name="Larsson K.H."/>
            <person name="Matsuura K."/>
            <person name="Barry K."/>
            <person name="Labutti K."/>
            <person name="Kuo R."/>
            <person name="Ohm R.A."/>
            <person name="Bhattacharya S.S."/>
            <person name="Shirouzu T."/>
            <person name="Yoshinaga Y."/>
            <person name="Martin F.M."/>
            <person name="Grigoriev I.V."/>
            <person name="Hibbett D.S."/>
        </authorList>
    </citation>
    <scope>NUCLEOTIDE SEQUENCE [LARGE SCALE GENOMIC DNA]</scope>
    <source>
        <strain evidence="2 3">HHB14362 ss-1</strain>
    </source>
</reference>
<protein>
    <submittedName>
        <fullName evidence="2">Uncharacterized protein</fullName>
    </submittedName>
</protein>
<dbReference type="AlphaFoldDB" id="A0A165SRJ4"/>
<proteinExistence type="predicted"/>
<keyword evidence="3" id="KW-1185">Reference proteome</keyword>
<feature type="chain" id="PRO_5007866615" evidence="1">
    <location>
        <begin position="23"/>
        <end position="204"/>
    </location>
</feature>
<dbReference type="Proteomes" id="UP000076761">
    <property type="component" value="Unassembled WGS sequence"/>
</dbReference>
<gene>
    <name evidence="2" type="ORF">NEOLEDRAFT_349696</name>
</gene>
<dbReference type="InParanoid" id="A0A165SRJ4"/>
<sequence>MSLVRFPHSIILIMTTLLDVLTECFNMSEAREGPYPVVVEPYECPPVQTYDLYGRKSPLYCLGWLIPLATWSTYINPYPDEPDLESHSTSAVNRKWRELGYTEELPDWRAPCDHNIDGYAVLIITFNTAKFLRPLADANFSNLNVPLTRQLVNASASSLGLSEEMAKQVKWYNLDSLSRKRTAMSSRLDAYIDKIYESKRRHLK</sequence>
<organism evidence="2 3">
    <name type="scientific">Neolentinus lepideus HHB14362 ss-1</name>
    <dbReference type="NCBI Taxonomy" id="1314782"/>
    <lineage>
        <taxon>Eukaryota</taxon>
        <taxon>Fungi</taxon>
        <taxon>Dikarya</taxon>
        <taxon>Basidiomycota</taxon>
        <taxon>Agaricomycotina</taxon>
        <taxon>Agaricomycetes</taxon>
        <taxon>Gloeophyllales</taxon>
        <taxon>Gloeophyllaceae</taxon>
        <taxon>Neolentinus</taxon>
    </lineage>
</organism>
<evidence type="ECO:0000256" key="1">
    <source>
        <dbReference type="SAM" id="SignalP"/>
    </source>
</evidence>